<proteinExistence type="predicted"/>
<reference evidence="1" key="1">
    <citation type="submission" date="2022-02" db="EMBL/GenBank/DDBJ databases">
        <title>Plant Genome Project.</title>
        <authorList>
            <person name="Zhang R.-G."/>
        </authorList>
    </citation>
    <scope>NUCLEOTIDE SEQUENCE</scope>
    <source>
        <strain evidence="1">AT1</strain>
    </source>
</reference>
<gene>
    <name evidence="1" type="ORF">RHMOL_Rhmol01G0297500</name>
</gene>
<comment type="caution">
    <text evidence="1">The sequence shown here is derived from an EMBL/GenBank/DDBJ whole genome shotgun (WGS) entry which is preliminary data.</text>
</comment>
<dbReference type="Proteomes" id="UP001062846">
    <property type="component" value="Chromosome 1"/>
</dbReference>
<protein>
    <submittedName>
        <fullName evidence="1">Uncharacterized protein</fullName>
    </submittedName>
</protein>
<organism evidence="1 2">
    <name type="scientific">Rhododendron molle</name>
    <name type="common">Chinese azalea</name>
    <name type="synonym">Azalea mollis</name>
    <dbReference type="NCBI Taxonomy" id="49168"/>
    <lineage>
        <taxon>Eukaryota</taxon>
        <taxon>Viridiplantae</taxon>
        <taxon>Streptophyta</taxon>
        <taxon>Embryophyta</taxon>
        <taxon>Tracheophyta</taxon>
        <taxon>Spermatophyta</taxon>
        <taxon>Magnoliopsida</taxon>
        <taxon>eudicotyledons</taxon>
        <taxon>Gunneridae</taxon>
        <taxon>Pentapetalae</taxon>
        <taxon>asterids</taxon>
        <taxon>Ericales</taxon>
        <taxon>Ericaceae</taxon>
        <taxon>Ericoideae</taxon>
        <taxon>Rhodoreae</taxon>
        <taxon>Rhododendron</taxon>
    </lineage>
</organism>
<name>A0ACC0Q6M4_RHOML</name>
<keyword evidence="2" id="KW-1185">Reference proteome</keyword>
<evidence type="ECO:0000313" key="1">
    <source>
        <dbReference type="EMBL" id="KAI8573712.1"/>
    </source>
</evidence>
<accession>A0ACC0Q6M4</accession>
<sequence length="310" mass="34124">MEIQATPFPGKTQPLKSKTNKKTLQAPKGSAKEPPIQSQKRVFGTTRNQNIPIKALSNTNVLKTKPDRIAKPLKKNPSIRVSPKPPEQTRFTPGEKKSPEENRAKVSKKKKSVGFEEQIGKGSVVVLAEGDGNGQPRTPVVGSPSLNKPKRVSGSTPYQSAERCSKCRFDRLETSAYWLGQIKLAESVGKHFVSAAFFRLALESKAEPIRSLRVELKRYVARHEYLSEEAEWRDVSISYGLVQTEADANSGSSSRTLDQAQNDAKEERAITLDEAQTDVKGGTSDGATGNLKENQTRFLSKISQTMNPCV</sequence>
<dbReference type="EMBL" id="CM046388">
    <property type="protein sequence ID" value="KAI8573712.1"/>
    <property type="molecule type" value="Genomic_DNA"/>
</dbReference>
<evidence type="ECO:0000313" key="2">
    <source>
        <dbReference type="Proteomes" id="UP001062846"/>
    </source>
</evidence>